<accession>A0AAV6ZLP6</accession>
<dbReference type="GO" id="GO:0005886">
    <property type="term" value="C:plasma membrane"/>
    <property type="evidence" value="ECO:0007669"/>
    <property type="project" value="TreeGrafter"/>
</dbReference>
<feature type="domain" description="Gla" evidence="3">
    <location>
        <begin position="67"/>
        <end position="113"/>
    </location>
</feature>
<feature type="transmembrane region" description="Helical" evidence="2">
    <location>
        <begin position="126"/>
        <end position="151"/>
    </location>
</feature>
<keyword evidence="1" id="KW-1015">Disulfide bond</keyword>
<dbReference type="SMART" id="SM00069">
    <property type="entry name" value="GLA"/>
    <property type="match status" value="1"/>
</dbReference>
<dbReference type="GO" id="GO:0005509">
    <property type="term" value="F:calcium ion binding"/>
    <property type="evidence" value="ECO:0007669"/>
    <property type="project" value="InterPro"/>
</dbReference>
<dbReference type="FunFam" id="4.10.740.10:FF:000001">
    <property type="entry name" value="vitamin K-dependent protein S"/>
    <property type="match status" value="1"/>
</dbReference>
<proteinExistence type="predicted"/>
<evidence type="ECO:0000259" key="3">
    <source>
        <dbReference type="PROSITE" id="PS50998"/>
    </source>
</evidence>
<dbReference type="PROSITE" id="PS50998">
    <property type="entry name" value="GLA_2"/>
    <property type="match status" value="1"/>
</dbReference>
<reference evidence="4" key="1">
    <citation type="thesis" date="2020" institute="ProQuest LLC" country="789 East Eisenhower Parkway, Ann Arbor, MI, USA">
        <title>Comparative Genomics and Chromosome Evolution.</title>
        <authorList>
            <person name="Mudd A.B."/>
        </authorList>
    </citation>
    <scope>NUCLEOTIDE SEQUENCE</scope>
    <source>
        <strain evidence="4">237g6f4</strain>
        <tissue evidence="4">Blood</tissue>
    </source>
</reference>
<dbReference type="PANTHER" id="PTHR24278">
    <property type="entry name" value="COAGULATION FACTOR"/>
    <property type="match status" value="1"/>
</dbReference>
<dbReference type="SUPFAM" id="SSF57630">
    <property type="entry name" value="GLA-domain"/>
    <property type="match status" value="1"/>
</dbReference>
<evidence type="ECO:0000256" key="1">
    <source>
        <dbReference type="ARBA" id="ARBA00023157"/>
    </source>
</evidence>
<dbReference type="PROSITE" id="PS00011">
    <property type="entry name" value="GLA_1"/>
    <property type="match status" value="1"/>
</dbReference>
<keyword evidence="5" id="KW-1185">Reference proteome</keyword>
<name>A0AAV6ZLP6_ENGPU</name>
<protein>
    <recommendedName>
        <fullName evidence="3">Gla domain-containing protein</fullName>
    </recommendedName>
</protein>
<dbReference type="Pfam" id="PF00594">
    <property type="entry name" value="Gla"/>
    <property type="match status" value="1"/>
</dbReference>
<keyword evidence="2" id="KW-0472">Membrane</keyword>
<evidence type="ECO:0000313" key="4">
    <source>
        <dbReference type="EMBL" id="KAG8546823.1"/>
    </source>
</evidence>
<evidence type="ECO:0000256" key="2">
    <source>
        <dbReference type="SAM" id="Phobius"/>
    </source>
</evidence>
<dbReference type="InterPro" id="IPR017857">
    <property type="entry name" value="Coagulation_fac-like_Gla_dom"/>
</dbReference>
<organism evidence="4 5">
    <name type="scientific">Engystomops pustulosus</name>
    <name type="common">Tungara frog</name>
    <name type="synonym">Physalaemus pustulosus</name>
    <dbReference type="NCBI Taxonomy" id="76066"/>
    <lineage>
        <taxon>Eukaryota</taxon>
        <taxon>Metazoa</taxon>
        <taxon>Chordata</taxon>
        <taxon>Craniata</taxon>
        <taxon>Vertebrata</taxon>
        <taxon>Euteleostomi</taxon>
        <taxon>Amphibia</taxon>
        <taxon>Batrachia</taxon>
        <taxon>Anura</taxon>
        <taxon>Neobatrachia</taxon>
        <taxon>Hyloidea</taxon>
        <taxon>Leptodactylidae</taxon>
        <taxon>Leiuperinae</taxon>
        <taxon>Engystomops</taxon>
    </lineage>
</organism>
<dbReference type="EMBL" id="WNYA01000930">
    <property type="protein sequence ID" value="KAG8546823.1"/>
    <property type="molecule type" value="Genomic_DNA"/>
</dbReference>
<comment type="caution">
    <text evidence="4">The sequence shown here is derived from an EMBL/GenBank/DDBJ whole genome shotgun (WGS) entry which is preliminary data.</text>
</comment>
<dbReference type="PANTHER" id="PTHR24278:SF38">
    <property type="entry name" value="TRANSMEMBRANE GAMMA-CARBOXYGLUTAMIC ACID PROTEIN 4"/>
    <property type="match status" value="1"/>
</dbReference>
<dbReference type="Gene3D" id="4.10.740.10">
    <property type="entry name" value="Coagulation Factor IX"/>
    <property type="match status" value="1"/>
</dbReference>
<dbReference type="AlphaFoldDB" id="A0AAV6ZLP6"/>
<dbReference type="Proteomes" id="UP000824782">
    <property type="component" value="Unassembled WGS sequence"/>
</dbReference>
<keyword evidence="2" id="KW-0812">Transmembrane</keyword>
<dbReference type="PRINTS" id="PR00001">
    <property type="entry name" value="GLABLOOD"/>
</dbReference>
<dbReference type="InterPro" id="IPR000294">
    <property type="entry name" value="GLA_domain"/>
</dbReference>
<keyword evidence="2" id="KW-1133">Transmembrane helix</keyword>
<dbReference type="GO" id="GO:0005615">
    <property type="term" value="C:extracellular space"/>
    <property type="evidence" value="ECO:0007669"/>
    <property type="project" value="TreeGrafter"/>
</dbReference>
<gene>
    <name evidence="4" type="ORF">GDO81_029771</name>
</gene>
<dbReference type="InterPro" id="IPR050442">
    <property type="entry name" value="Peptidase_S1_coag_factors"/>
</dbReference>
<sequence>MNLFNNVNGALTLRYRSFILHLFLIYQLISQVLGFPDCVRNLLGSRNQEVFRNGEDASSFLGRRLHYNQFDFEMFIVGNLERECYEEQCNYEEAREIFEDDDSVAAFWKDYSRRISKEGTEIKIDVIGLLTGLICAGTFLVIFGLLGYYWYTMYCDPRRHSHIPEEDHECRTSSTRCRTQEALPLQNTVSAPTQHEPPSYAQAVAMDAAYDVPPPYPGTEIDSKIYRKSMSIPASHVF</sequence>
<dbReference type="InterPro" id="IPR035972">
    <property type="entry name" value="GLA-like_dom_SF"/>
</dbReference>
<evidence type="ECO:0000313" key="5">
    <source>
        <dbReference type="Proteomes" id="UP000824782"/>
    </source>
</evidence>
<feature type="transmembrane region" description="Helical" evidence="2">
    <location>
        <begin position="18"/>
        <end position="36"/>
    </location>
</feature>